<feature type="transmembrane region" description="Helical" evidence="11">
    <location>
        <begin position="454"/>
        <end position="472"/>
    </location>
</feature>
<feature type="transmembrane region" description="Helical" evidence="11">
    <location>
        <begin position="416"/>
        <end position="434"/>
    </location>
</feature>
<evidence type="ECO:0000256" key="1">
    <source>
        <dbReference type="ARBA" id="ARBA00004473"/>
    </source>
</evidence>
<feature type="transmembrane region" description="Helical" evidence="11">
    <location>
        <begin position="254"/>
        <end position="277"/>
    </location>
</feature>
<evidence type="ECO:0000256" key="11">
    <source>
        <dbReference type="SAM" id="Phobius"/>
    </source>
</evidence>
<feature type="transmembrane region" description="Helical" evidence="11">
    <location>
        <begin position="560"/>
        <end position="578"/>
    </location>
</feature>
<dbReference type="GO" id="GO:0005789">
    <property type="term" value="C:endoplasmic reticulum membrane"/>
    <property type="evidence" value="ECO:0007669"/>
    <property type="project" value="TreeGrafter"/>
</dbReference>
<evidence type="ECO:0000256" key="4">
    <source>
        <dbReference type="ARBA" id="ARBA00022692"/>
    </source>
</evidence>
<keyword evidence="9" id="KW-0539">Nucleus</keyword>
<dbReference type="EMBL" id="KK852747">
    <property type="protein sequence ID" value="KDR17256.1"/>
    <property type="molecule type" value="Genomic_DNA"/>
</dbReference>
<feature type="transmembrane region" description="Helical" evidence="11">
    <location>
        <begin position="297"/>
        <end position="314"/>
    </location>
</feature>
<dbReference type="PANTHER" id="PTHR21257:SF55">
    <property type="entry name" value="DELTA(14)-STEROL REDUCTASE LBR"/>
    <property type="match status" value="1"/>
</dbReference>
<dbReference type="Pfam" id="PF01222">
    <property type="entry name" value="ERG4_ERG24"/>
    <property type="match status" value="1"/>
</dbReference>
<proteinExistence type="inferred from homology"/>
<feature type="compositionally biased region" description="Basic and acidic residues" evidence="10">
    <location>
        <begin position="36"/>
        <end position="82"/>
    </location>
</feature>
<protein>
    <submittedName>
        <fullName evidence="12">Lamin-B receptor</fullName>
    </submittedName>
</protein>
<name>A0A067REE2_ZOONE</name>
<evidence type="ECO:0000256" key="7">
    <source>
        <dbReference type="ARBA" id="ARBA00023136"/>
    </source>
</evidence>
<organism evidence="12 13">
    <name type="scientific">Zootermopsis nevadensis</name>
    <name type="common">Dampwood termite</name>
    <dbReference type="NCBI Taxonomy" id="136037"/>
    <lineage>
        <taxon>Eukaryota</taxon>
        <taxon>Metazoa</taxon>
        <taxon>Ecdysozoa</taxon>
        <taxon>Arthropoda</taxon>
        <taxon>Hexapoda</taxon>
        <taxon>Insecta</taxon>
        <taxon>Pterygota</taxon>
        <taxon>Neoptera</taxon>
        <taxon>Polyneoptera</taxon>
        <taxon>Dictyoptera</taxon>
        <taxon>Blattodea</taxon>
        <taxon>Blattoidea</taxon>
        <taxon>Termitoidae</taxon>
        <taxon>Termopsidae</taxon>
        <taxon>Zootermopsis</taxon>
    </lineage>
</organism>
<evidence type="ECO:0000256" key="10">
    <source>
        <dbReference type="SAM" id="MobiDB-lite"/>
    </source>
</evidence>
<keyword evidence="4 11" id="KW-0812">Transmembrane</keyword>
<dbReference type="InParanoid" id="A0A067REE2"/>
<dbReference type="InterPro" id="IPR001171">
    <property type="entry name" value="ERG24_DHCR-like"/>
</dbReference>
<keyword evidence="3" id="KW-0597">Phosphoprotein</keyword>
<evidence type="ECO:0000256" key="6">
    <source>
        <dbReference type="ARBA" id="ARBA00023125"/>
    </source>
</evidence>
<keyword evidence="7 11" id="KW-0472">Membrane</keyword>
<feature type="transmembrane region" description="Helical" evidence="11">
    <location>
        <begin position="386"/>
        <end position="404"/>
    </location>
</feature>
<dbReference type="Gene3D" id="1.20.120.1630">
    <property type="match status" value="1"/>
</dbReference>
<dbReference type="OMA" id="GHNKHEN"/>
<comment type="subcellular location">
    <subcellularLocation>
        <location evidence="1">Nucleus inner membrane</location>
        <topology evidence="1">Multi-pass membrane protein</topology>
    </subcellularLocation>
</comment>
<feature type="transmembrane region" description="Helical" evidence="11">
    <location>
        <begin position="479"/>
        <end position="497"/>
    </location>
</feature>
<evidence type="ECO:0000256" key="2">
    <source>
        <dbReference type="ARBA" id="ARBA00005402"/>
    </source>
</evidence>
<evidence type="ECO:0000256" key="9">
    <source>
        <dbReference type="ARBA" id="ARBA00023242"/>
    </source>
</evidence>
<dbReference type="STRING" id="136037.A0A067REE2"/>
<keyword evidence="13" id="KW-1185">Reference proteome</keyword>
<feature type="compositionally biased region" description="Low complexity" evidence="10">
    <location>
        <begin position="83"/>
        <end position="94"/>
    </location>
</feature>
<dbReference type="eggNOG" id="KOG1435">
    <property type="taxonomic scope" value="Eukaryota"/>
</dbReference>
<keyword evidence="5 11" id="KW-1133">Transmembrane helix</keyword>
<accession>A0A067REE2</accession>
<evidence type="ECO:0000313" key="12">
    <source>
        <dbReference type="EMBL" id="KDR17256.1"/>
    </source>
</evidence>
<evidence type="ECO:0000256" key="8">
    <source>
        <dbReference type="ARBA" id="ARBA00023170"/>
    </source>
</evidence>
<dbReference type="PANTHER" id="PTHR21257">
    <property type="entry name" value="DELTA(14)-STEROL REDUCTASE"/>
    <property type="match status" value="1"/>
</dbReference>
<dbReference type="OrthoDB" id="5326588at2759"/>
<dbReference type="FunFam" id="1.20.120.1630:FF:000013">
    <property type="entry name" value="Lamin-B receptor-like Protein"/>
    <property type="match status" value="1"/>
</dbReference>
<feature type="compositionally biased region" description="Low complexity" evidence="10">
    <location>
        <begin position="11"/>
        <end position="23"/>
    </location>
</feature>
<gene>
    <name evidence="12" type="ORF">L798_08821</name>
</gene>
<feature type="region of interest" description="Disordered" evidence="10">
    <location>
        <begin position="1"/>
        <end position="111"/>
    </location>
</feature>
<evidence type="ECO:0000256" key="3">
    <source>
        <dbReference type="ARBA" id="ARBA00022553"/>
    </source>
</evidence>
<dbReference type="GO" id="GO:0006695">
    <property type="term" value="P:cholesterol biosynthetic process"/>
    <property type="evidence" value="ECO:0007669"/>
    <property type="project" value="TreeGrafter"/>
</dbReference>
<keyword evidence="6" id="KW-0238">DNA-binding</keyword>
<dbReference type="AlphaFoldDB" id="A0A067REE2"/>
<reference evidence="12 13" key="1">
    <citation type="journal article" date="2014" name="Nat. Commun.">
        <title>Molecular traces of alternative social organization in a termite genome.</title>
        <authorList>
            <person name="Terrapon N."/>
            <person name="Li C."/>
            <person name="Robertson H.M."/>
            <person name="Ji L."/>
            <person name="Meng X."/>
            <person name="Booth W."/>
            <person name="Chen Z."/>
            <person name="Childers C.P."/>
            <person name="Glastad K.M."/>
            <person name="Gokhale K."/>
            <person name="Gowin J."/>
            <person name="Gronenberg W."/>
            <person name="Hermansen R.A."/>
            <person name="Hu H."/>
            <person name="Hunt B.G."/>
            <person name="Huylmans A.K."/>
            <person name="Khalil S.M."/>
            <person name="Mitchell R.D."/>
            <person name="Munoz-Torres M.C."/>
            <person name="Mustard J.A."/>
            <person name="Pan H."/>
            <person name="Reese J.T."/>
            <person name="Scharf M.E."/>
            <person name="Sun F."/>
            <person name="Vogel H."/>
            <person name="Xiao J."/>
            <person name="Yang W."/>
            <person name="Yang Z."/>
            <person name="Yang Z."/>
            <person name="Zhou J."/>
            <person name="Zhu J."/>
            <person name="Brent C.S."/>
            <person name="Elsik C.G."/>
            <person name="Goodisman M.A."/>
            <person name="Liberles D.A."/>
            <person name="Roe R.M."/>
            <person name="Vargo E.L."/>
            <person name="Vilcinskas A."/>
            <person name="Wang J."/>
            <person name="Bornberg-Bauer E."/>
            <person name="Korb J."/>
            <person name="Zhang G."/>
            <person name="Liebig J."/>
        </authorList>
    </citation>
    <scope>NUCLEOTIDE SEQUENCE [LARGE SCALE GENOMIC DNA]</scope>
    <source>
        <tissue evidence="12">Whole organism</tissue>
    </source>
</reference>
<comment type="similarity">
    <text evidence="2">Belongs to the ERG4/ERG24 family.</text>
</comment>
<evidence type="ECO:0000313" key="13">
    <source>
        <dbReference type="Proteomes" id="UP000027135"/>
    </source>
</evidence>
<feature type="transmembrane region" description="Helical" evidence="11">
    <location>
        <begin position="210"/>
        <end position="233"/>
    </location>
</feature>
<feature type="transmembrane region" description="Helical" evidence="11">
    <location>
        <begin position="326"/>
        <end position="345"/>
    </location>
</feature>
<sequence>MPERNFRKSPARAAAAAAAAAAAENSVPLRRRSPARRAERSPARRTERSPARRSERSPSRRSERSPSRRSEKSPSRRAEKSPSRTPQKQSPSKKSPSERKSPARVRKSLARNVPNIVIPPKEEIIQQRSVVLHNHASGDGLDFLSNVRRSREPSLPSVLRRSTRIAVHEEFEDRLEETKRIEQLKVSINAEVEYPEKLSLKLENHEVKEFGGVFGVLLLQIISQLLLLATHLYCSEVQYGVNNFRIPFDWRVYFDLEVAALYLGFVVLQLVMSIIPVGKLVDGLPDKLGRLKYRNNGLLSAIVTVAILAVLKYFKFTVTIIADKYIQFFVTGLVYAYILALLLYIRGGRAHIVAQNPFAMTGSFIYDFWMGREVNPRIGPFDVKVGLYRTGIIGMIVVNAALILKSLEQSSGYSPTLLLAGGLQIWYALDFLWFEDGFLASFEVMYEGTGYMLALGYNMYPFIPTIITRFVLIYRVEIPLYCLAVIAIVNAIGYVIYRGSNSQKSEFRRNPLNPALAHLETIPTSRGKKILVSGWWGWVRHPNYLGDIIMHWSWASTCGLVHPVPYVTVPFFTMLLLLHRAKRDDSRCKQRYSAAWDRYSNRVKYRVIPKVY</sequence>
<dbReference type="Proteomes" id="UP000027135">
    <property type="component" value="Unassembled WGS sequence"/>
</dbReference>
<dbReference type="GO" id="GO:0005637">
    <property type="term" value="C:nuclear inner membrane"/>
    <property type="evidence" value="ECO:0007669"/>
    <property type="project" value="UniProtKB-SubCell"/>
</dbReference>
<dbReference type="FunCoup" id="A0A067REE2">
    <property type="interactions" value="526"/>
</dbReference>
<dbReference type="GO" id="GO:0003677">
    <property type="term" value="F:DNA binding"/>
    <property type="evidence" value="ECO:0007669"/>
    <property type="project" value="UniProtKB-KW"/>
</dbReference>
<dbReference type="GO" id="GO:0050613">
    <property type="term" value="F:Delta14-sterol reductase activity"/>
    <property type="evidence" value="ECO:0007669"/>
    <property type="project" value="TreeGrafter"/>
</dbReference>
<keyword evidence="8 12" id="KW-0675">Receptor</keyword>
<evidence type="ECO:0000256" key="5">
    <source>
        <dbReference type="ARBA" id="ARBA00022989"/>
    </source>
</evidence>